<protein>
    <submittedName>
        <fullName evidence="1">Uncharacterized protein</fullName>
    </submittedName>
</protein>
<evidence type="ECO:0000313" key="2">
    <source>
        <dbReference type="Proteomes" id="UP000009017"/>
    </source>
</evidence>
<feature type="non-terminal residue" evidence="1">
    <location>
        <position position="1"/>
    </location>
</feature>
<dbReference type="InterPro" id="IPR011604">
    <property type="entry name" value="PDDEXK-like_dom_sf"/>
</dbReference>
<gene>
    <name evidence="1" type="ORF">ME3_01266</name>
</gene>
<accession>J1JT52</accession>
<reference evidence="1 2" key="1">
    <citation type="submission" date="2012-03" db="EMBL/GenBank/DDBJ databases">
        <title>The Genome Sequence of Bartonella melophagi K-2C.</title>
        <authorList>
            <consortium name="The Broad Institute Genome Sequencing Platform"/>
            <consortium name="The Broad Institute Genome Sequencing Center for Infectious Disease"/>
            <person name="Feldgarden M."/>
            <person name="Kirby J."/>
            <person name="Kosoy M."/>
            <person name="Birtles R."/>
            <person name="Probert W.S."/>
            <person name="Chiaraviglio L."/>
            <person name="Young S.K."/>
            <person name="Zeng Q."/>
            <person name="Gargeya S."/>
            <person name="Fitzgerald M."/>
            <person name="Haas B."/>
            <person name="Abouelleil A."/>
            <person name="Alvarado L."/>
            <person name="Arachchi H.M."/>
            <person name="Berlin A."/>
            <person name="Chapman S.B."/>
            <person name="Gearin G."/>
            <person name="Goldberg J."/>
            <person name="Griggs A."/>
            <person name="Gujja S."/>
            <person name="Hansen M."/>
            <person name="Heiman D."/>
            <person name="Howarth C."/>
            <person name="Larimer J."/>
            <person name="Lui A."/>
            <person name="MacDonald P.J.P."/>
            <person name="McCowen C."/>
            <person name="Montmayeur A."/>
            <person name="Murphy C."/>
            <person name="Neiman D."/>
            <person name="Pearson M."/>
            <person name="Priest M."/>
            <person name="Roberts A."/>
            <person name="Saif S."/>
            <person name="Shea T."/>
            <person name="Sisk P."/>
            <person name="Stolte C."/>
            <person name="Sykes S."/>
            <person name="Wortman J."/>
            <person name="Nusbaum C."/>
            <person name="Birren B."/>
        </authorList>
    </citation>
    <scope>NUCLEOTIDE SEQUENCE [LARGE SCALE GENOMIC DNA]</scope>
    <source>
        <strain evidence="1 2">K-2C</strain>
    </source>
</reference>
<evidence type="ECO:0000313" key="1">
    <source>
        <dbReference type="EMBL" id="EJF88067.1"/>
    </source>
</evidence>
<organism evidence="1 2">
    <name type="scientific">Bartonella melophagi K-2C</name>
    <dbReference type="NCBI Taxonomy" id="1094557"/>
    <lineage>
        <taxon>Bacteria</taxon>
        <taxon>Pseudomonadati</taxon>
        <taxon>Pseudomonadota</taxon>
        <taxon>Alphaproteobacteria</taxon>
        <taxon>Hyphomicrobiales</taxon>
        <taxon>Bartonellaceae</taxon>
        <taxon>Bartonella</taxon>
    </lineage>
</organism>
<dbReference type="Proteomes" id="UP000009017">
    <property type="component" value="Unassembled WGS sequence"/>
</dbReference>
<keyword evidence="2" id="KW-1185">Reference proteome</keyword>
<dbReference type="PATRIC" id="fig|1094557.3.peg.1314"/>
<comment type="caution">
    <text evidence="1">The sequence shown here is derived from an EMBL/GenBank/DDBJ whole genome shotgun (WGS) entry which is preliminary data.</text>
</comment>
<name>J1JT52_9HYPH</name>
<sequence length="57" mass="6744">WCDFVSFNPLFTDQATHLRVKALRILRDEEQIERINKAVEAFLAEIKQDMQFFTQAA</sequence>
<proteinExistence type="predicted"/>
<dbReference type="EMBL" id="AIMA01000033">
    <property type="protein sequence ID" value="EJF88067.1"/>
    <property type="molecule type" value="Genomic_DNA"/>
</dbReference>
<dbReference type="AlphaFoldDB" id="J1JT52"/>
<dbReference type="Gene3D" id="3.90.320.10">
    <property type="match status" value="1"/>
</dbReference>
<dbReference type="HOGENOM" id="CLU_3000780_0_0_5"/>